<evidence type="ECO:0008006" key="7">
    <source>
        <dbReference type="Google" id="ProtNLM"/>
    </source>
</evidence>
<dbReference type="RefSeq" id="XP_016246230.1">
    <property type="nucleotide sequence ID" value="XM_016396374.1"/>
</dbReference>
<dbReference type="EMBL" id="KN847044">
    <property type="protein sequence ID" value="KIW26014.1"/>
    <property type="molecule type" value="Genomic_DNA"/>
</dbReference>
<dbReference type="InterPro" id="IPR027417">
    <property type="entry name" value="P-loop_NTPase"/>
</dbReference>
<dbReference type="OrthoDB" id="9972657at2759"/>
<evidence type="ECO:0000256" key="1">
    <source>
        <dbReference type="ARBA" id="ARBA00022741"/>
    </source>
</evidence>
<feature type="compositionally biased region" description="Low complexity" evidence="4">
    <location>
        <begin position="432"/>
        <end position="448"/>
    </location>
</feature>
<proteinExistence type="inferred from homology"/>
<dbReference type="VEuPathDB" id="FungiDB:PV07_09144"/>
<dbReference type="GO" id="GO:0005524">
    <property type="term" value="F:ATP binding"/>
    <property type="evidence" value="ECO:0007669"/>
    <property type="project" value="UniProtKB-KW"/>
</dbReference>
<organism evidence="5 6">
    <name type="scientific">Cladophialophora immunda</name>
    <dbReference type="NCBI Taxonomy" id="569365"/>
    <lineage>
        <taxon>Eukaryota</taxon>
        <taxon>Fungi</taxon>
        <taxon>Dikarya</taxon>
        <taxon>Ascomycota</taxon>
        <taxon>Pezizomycotina</taxon>
        <taxon>Eurotiomycetes</taxon>
        <taxon>Chaetothyriomycetidae</taxon>
        <taxon>Chaetothyriales</taxon>
        <taxon>Herpotrichiellaceae</taxon>
        <taxon>Cladophialophora</taxon>
    </lineage>
</organism>
<dbReference type="AlphaFoldDB" id="A0A0D2CR20"/>
<feature type="compositionally biased region" description="Low complexity" evidence="4">
    <location>
        <begin position="456"/>
        <end position="472"/>
    </location>
</feature>
<dbReference type="Pfam" id="PF08433">
    <property type="entry name" value="KTI12"/>
    <property type="match status" value="1"/>
</dbReference>
<evidence type="ECO:0000313" key="5">
    <source>
        <dbReference type="EMBL" id="KIW26014.1"/>
    </source>
</evidence>
<keyword evidence="2" id="KW-0067">ATP-binding</keyword>
<evidence type="ECO:0000256" key="2">
    <source>
        <dbReference type="ARBA" id="ARBA00022840"/>
    </source>
</evidence>
<feature type="region of interest" description="Disordered" evidence="4">
    <location>
        <begin position="201"/>
        <end position="231"/>
    </location>
</feature>
<keyword evidence="1" id="KW-0547">Nucleotide-binding</keyword>
<comment type="similarity">
    <text evidence="3">Belongs to the KTI12 family.</text>
</comment>
<feature type="compositionally biased region" description="Polar residues" evidence="4">
    <location>
        <begin position="202"/>
        <end position="216"/>
    </location>
</feature>
<dbReference type="SUPFAM" id="SSF52540">
    <property type="entry name" value="P-loop containing nucleoside triphosphate hydrolases"/>
    <property type="match status" value="1"/>
</dbReference>
<dbReference type="HOGENOM" id="CLU_027147_2_1_1"/>
<sequence length="529" mass="56732">MPLIIITGLPCSGKTYRAQQIASSLASFVTPSANEPSISKRTIQIVPSHHASSDDRDRSDSSERTTLRDQIYNSASHEKTARAEEFSAIKRALSKDNVVIADGLNYIKGYRYQLWCEAKAAGTRCCVVHVAAQEDECKRWNRERLRAWGRELDGHDDGVGKETGNVTDRPTQHGQGESVLGHLVPESHTAIYGDRVLENATGARSRSSSTDGSDNGESPGAVPRPSPDDTMTLKSLYIHRADADAPASREPRPGPDRAALPPTHSPSVPIPLPTSSPPYSSSTLVSLMMRYEPPSPFSRWDTPLFTVPSADAGPPVQEIWNAIYPPPRRPTSKKALSQLPPSQRPDAAETGNGKAATTPASSSGSVLPPPPQKPDAVRPHAATVLPRATGSDALQTLESATMDVVRHLLAQSREQNLSQAGDGGGDVHLSIPLLPAAPTTSTSTANPLPEQPPSSPADSAAASPATATVDTTIHVPPGVPLSQPMLQRLRRKYTQIQRGGIAHGQGYVRGRRQIVEGFIEFLEAEWAEE</sequence>
<evidence type="ECO:0000313" key="6">
    <source>
        <dbReference type="Proteomes" id="UP000054466"/>
    </source>
</evidence>
<reference evidence="5 6" key="1">
    <citation type="submission" date="2015-01" db="EMBL/GenBank/DDBJ databases">
        <title>The Genome Sequence of Cladophialophora immunda CBS83496.</title>
        <authorList>
            <consortium name="The Broad Institute Genomics Platform"/>
            <person name="Cuomo C."/>
            <person name="de Hoog S."/>
            <person name="Gorbushina A."/>
            <person name="Stielow B."/>
            <person name="Teixiera M."/>
            <person name="Abouelleil A."/>
            <person name="Chapman S.B."/>
            <person name="Priest M."/>
            <person name="Young S.K."/>
            <person name="Wortman J."/>
            <person name="Nusbaum C."/>
            <person name="Birren B."/>
        </authorList>
    </citation>
    <scope>NUCLEOTIDE SEQUENCE [LARGE SCALE GENOMIC DNA]</scope>
    <source>
        <strain evidence="5 6">CBS 83496</strain>
    </source>
</reference>
<feature type="region of interest" description="Disordered" evidence="4">
    <location>
        <begin position="152"/>
        <end position="185"/>
    </location>
</feature>
<feature type="compositionally biased region" description="Polar residues" evidence="4">
    <location>
        <begin position="164"/>
        <end position="175"/>
    </location>
</feature>
<gene>
    <name evidence="5" type="ORF">PV07_09144</name>
</gene>
<dbReference type="InterPro" id="IPR013641">
    <property type="entry name" value="KTI12/PSTK"/>
</dbReference>
<protein>
    <recommendedName>
        <fullName evidence="7">Protein KTI12</fullName>
    </recommendedName>
</protein>
<dbReference type="PANTHER" id="PTHR12435">
    <property type="match status" value="1"/>
</dbReference>
<feature type="compositionally biased region" description="Basic and acidic residues" evidence="4">
    <location>
        <begin position="243"/>
        <end position="255"/>
    </location>
</feature>
<dbReference type="Gene3D" id="3.40.50.300">
    <property type="entry name" value="P-loop containing nucleotide triphosphate hydrolases"/>
    <property type="match status" value="1"/>
</dbReference>
<dbReference type="GeneID" id="27348338"/>
<evidence type="ECO:0000256" key="3">
    <source>
        <dbReference type="ARBA" id="ARBA00025768"/>
    </source>
</evidence>
<dbReference type="Proteomes" id="UP000054466">
    <property type="component" value="Unassembled WGS sequence"/>
</dbReference>
<name>A0A0D2CR20_9EURO</name>
<keyword evidence="6" id="KW-1185">Reference proteome</keyword>
<feature type="compositionally biased region" description="Basic and acidic residues" evidence="4">
    <location>
        <begin position="51"/>
        <end position="67"/>
    </location>
</feature>
<feature type="region of interest" description="Disordered" evidence="4">
    <location>
        <begin position="243"/>
        <end position="280"/>
    </location>
</feature>
<dbReference type="STRING" id="569365.A0A0D2CR20"/>
<accession>A0A0D2CR20</accession>
<feature type="region of interest" description="Disordered" evidence="4">
    <location>
        <begin position="320"/>
        <end position="378"/>
    </location>
</feature>
<feature type="region of interest" description="Disordered" evidence="4">
    <location>
        <begin position="46"/>
        <end position="78"/>
    </location>
</feature>
<feature type="region of interest" description="Disordered" evidence="4">
    <location>
        <begin position="417"/>
        <end position="484"/>
    </location>
</feature>
<evidence type="ECO:0000256" key="4">
    <source>
        <dbReference type="SAM" id="MobiDB-lite"/>
    </source>
</evidence>